<evidence type="ECO:0000313" key="2">
    <source>
        <dbReference type="EMBL" id="KAJ9689894.1"/>
    </source>
</evidence>
<feature type="region of interest" description="Disordered" evidence="1">
    <location>
        <begin position="1"/>
        <end position="44"/>
    </location>
</feature>
<evidence type="ECO:0000256" key="1">
    <source>
        <dbReference type="SAM" id="MobiDB-lite"/>
    </source>
</evidence>
<proteinExistence type="predicted"/>
<comment type="caution">
    <text evidence="2">The sequence shown here is derived from an EMBL/GenBank/DDBJ whole genome shotgun (WGS) entry which is preliminary data.</text>
</comment>
<accession>A0AA38ZKF1</accession>
<reference evidence="2 3" key="1">
    <citation type="journal article" date="2023" name="BMC Biotechnol.">
        <title>Vitis rotundifolia cv Carlos genome sequencing.</title>
        <authorList>
            <person name="Huff M."/>
            <person name="Hulse-Kemp A."/>
            <person name="Scheffler B."/>
            <person name="Youngblood R."/>
            <person name="Simpson S."/>
            <person name="Babiker E."/>
            <person name="Staton M."/>
        </authorList>
    </citation>
    <scope>NUCLEOTIDE SEQUENCE [LARGE SCALE GENOMIC DNA]</scope>
    <source>
        <tissue evidence="2">Leaf</tissue>
    </source>
</reference>
<dbReference type="EMBL" id="JARBHA010000010">
    <property type="protein sequence ID" value="KAJ9689894.1"/>
    <property type="molecule type" value="Genomic_DNA"/>
</dbReference>
<dbReference type="Proteomes" id="UP001168098">
    <property type="component" value="Unassembled WGS sequence"/>
</dbReference>
<keyword evidence="3" id="KW-1185">Reference proteome</keyword>
<gene>
    <name evidence="2" type="ORF">PVL29_012522</name>
</gene>
<dbReference type="AlphaFoldDB" id="A0AA38ZKF1"/>
<feature type="compositionally biased region" description="Basic and acidic residues" evidence="1">
    <location>
        <begin position="1"/>
        <end position="18"/>
    </location>
</feature>
<name>A0AA38ZKF1_VITRO</name>
<organism evidence="2 3">
    <name type="scientific">Vitis rotundifolia</name>
    <name type="common">Muscadine grape</name>
    <dbReference type="NCBI Taxonomy" id="103349"/>
    <lineage>
        <taxon>Eukaryota</taxon>
        <taxon>Viridiplantae</taxon>
        <taxon>Streptophyta</taxon>
        <taxon>Embryophyta</taxon>
        <taxon>Tracheophyta</taxon>
        <taxon>Spermatophyta</taxon>
        <taxon>Magnoliopsida</taxon>
        <taxon>eudicotyledons</taxon>
        <taxon>Gunneridae</taxon>
        <taxon>Pentapetalae</taxon>
        <taxon>rosids</taxon>
        <taxon>Vitales</taxon>
        <taxon>Vitaceae</taxon>
        <taxon>Viteae</taxon>
        <taxon>Vitis</taxon>
    </lineage>
</organism>
<protein>
    <submittedName>
        <fullName evidence="2">Uncharacterized protein</fullName>
    </submittedName>
</protein>
<evidence type="ECO:0000313" key="3">
    <source>
        <dbReference type="Proteomes" id="UP001168098"/>
    </source>
</evidence>
<sequence length="74" mass="8351">MQSIESERKEQEESHNWDDSEEPGCATGDDLGHGVTVGKRDEGRDPYHDEVVELALHFLSEIFSSLHVLDLWAA</sequence>